<evidence type="ECO:0000313" key="3">
    <source>
        <dbReference type="Proteomes" id="UP000270834"/>
    </source>
</evidence>
<evidence type="ECO:0000313" key="2">
    <source>
        <dbReference type="EMBL" id="RMS50906.1"/>
    </source>
</evidence>
<organism evidence="2 3">
    <name type="scientific">Pseudomonas aeruginosa</name>
    <dbReference type="NCBI Taxonomy" id="287"/>
    <lineage>
        <taxon>Bacteria</taxon>
        <taxon>Pseudomonadati</taxon>
        <taxon>Pseudomonadota</taxon>
        <taxon>Gammaproteobacteria</taxon>
        <taxon>Pseudomonadales</taxon>
        <taxon>Pseudomonadaceae</taxon>
        <taxon>Pseudomonas</taxon>
    </lineage>
</organism>
<reference evidence="2 3" key="1">
    <citation type="submission" date="2018-08" db="EMBL/GenBank/DDBJ databases">
        <title>Recombination of ecologically and evolutionarily significant loci maintains genetic cohesion in the Pseudomonas syringae species complex.</title>
        <authorList>
            <person name="Dillon M."/>
            <person name="Thakur S."/>
            <person name="Almeida R.N.D."/>
            <person name="Weir B.S."/>
            <person name="Guttman D.S."/>
        </authorList>
    </citation>
    <scope>NUCLEOTIDE SEQUENCE [LARGE SCALE GENOMIC DNA]</scope>
    <source>
        <strain evidence="2 3">ICMP 7846</strain>
    </source>
</reference>
<name>A0A3M5DLX1_PSEAI</name>
<proteinExistence type="predicted"/>
<protein>
    <recommendedName>
        <fullName evidence="1">DUF1937 domain-containing protein</fullName>
    </recommendedName>
</protein>
<dbReference type="EMBL" id="RBSQ01000894">
    <property type="protein sequence ID" value="RMS50906.1"/>
    <property type="molecule type" value="Genomic_DNA"/>
</dbReference>
<sequence length="122" mass="13916">MRKIFLACPYSHADAEVVEQRFRACNEVAATIVRAGHVVFSQVSMSHPINLCLAELDRAAIGRVWGRLWAPVDAFYMDHLEELIVLDLPGWRDSAGIRREMEFFGAGGQRVSLWSEVEHEFR</sequence>
<accession>A0A3M5DLX1</accession>
<dbReference type="Pfam" id="PF09152">
    <property type="entry name" value="DUF1937"/>
    <property type="match status" value="1"/>
</dbReference>
<evidence type="ECO:0000259" key="1">
    <source>
        <dbReference type="Pfam" id="PF09152"/>
    </source>
</evidence>
<gene>
    <name evidence="2" type="ORF">ALP65_00864</name>
</gene>
<dbReference type="Gene3D" id="3.40.50.10400">
    <property type="entry name" value="Hypothetical protein PA1492"/>
    <property type="match status" value="1"/>
</dbReference>
<feature type="domain" description="DUF1937" evidence="1">
    <location>
        <begin position="2"/>
        <end position="116"/>
    </location>
</feature>
<comment type="caution">
    <text evidence="2">The sequence shown here is derived from an EMBL/GenBank/DDBJ whole genome shotgun (WGS) entry which is preliminary data.</text>
</comment>
<dbReference type="Proteomes" id="UP000270834">
    <property type="component" value="Unassembled WGS sequence"/>
</dbReference>
<dbReference type="SUPFAM" id="SSF52309">
    <property type="entry name" value="N-(deoxy)ribosyltransferase-like"/>
    <property type="match status" value="1"/>
</dbReference>
<dbReference type="InterPro" id="IPR015235">
    <property type="entry name" value="DUF1937"/>
</dbReference>
<dbReference type="AlphaFoldDB" id="A0A3M5DLX1"/>